<comment type="caution">
    <text evidence="8">The sequence shown here is derived from an EMBL/GenBank/DDBJ whole genome shotgun (WGS) entry which is preliminary data.</text>
</comment>
<proteinExistence type="inferred from homology"/>
<comment type="similarity">
    <text evidence="1">Belongs to the peptidase S33 family.</text>
</comment>
<reference evidence="8" key="1">
    <citation type="journal article" date="2014" name="Int. J. Syst. Evol. Microbiol.">
        <title>Complete genome sequence of Corynebacterium casei LMG S-19264T (=DSM 44701T), isolated from a smear-ripened cheese.</title>
        <authorList>
            <consortium name="US DOE Joint Genome Institute (JGI-PGF)"/>
            <person name="Walter F."/>
            <person name="Albersmeier A."/>
            <person name="Kalinowski J."/>
            <person name="Ruckert C."/>
        </authorList>
    </citation>
    <scope>NUCLEOTIDE SEQUENCE</scope>
    <source>
        <strain evidence="8">JCM 3313</strain>
    </source>
</reference>
<dbReference type="RefSeq" id="WP_189223518.1">
    <property type="nucleotide sequence ID" value="NZ_BMRG01000004.1"/>
</dbReference>
<dbReference type="Pfam" id="PF08386">
    <property type="entry name" value="Abhydrolase_4"/>
    <property type="match status" value="1"/>
</dbReference>
<evidence type="ECO:0000313" key="9">
    <source>
        <dbReference type="Proteomes" id="UP000639606"/>
    </source>
</evidence>
<dbReference type="Pfam" id="PF00561">
    <property type="entry name" value="Abhydrolase_1"/>
    <property type="match status" value="1"/>
</dbReference>
<dbReference type="InterPro" id="IPR000073">
    <property type="entry name" value="AB_hydrolase_1"/>
</dbReference>
<keyword evidence="9" id="KW-1185">Reference proteome</keyword>
<feature type="chain" id="PRO_5037872313" evidence="5">
    <location>
        <begin position="31"/>
        <end position="535"/>
    </location>
</feature>
<dbReference type="EMBL" id="BMRG01000004">
    <property type="protein sequence ID" value="GGP53040.1"/>
    <property type="molecule type" value="Genomic_DNA"/>
</dbReference>
<evidence type="ECO:0000256" key="1">
    <source>
        <dbReference type="ARBA" id="ARBA00010088"/>
    </source>
</evidence>
<dbReference type="InterPro" id="IPR029058">
    <property type="entry name" value="AB_hydrolase_fold"/>
</dbReference>
<evidence type="ECO:0000256" key="2">
    <source>
        <dbReference type="ARBA" id="ARBA00022729"/>
    </source>
</evidence>
<accession>A0A918ALJ9</accession>
<keyword evidence="3 8" id="KW-0378">Hydrolase</keyword>
<evidence type="ECO:0000259" key="6">
    <source>
        <dbReference type="Pfam" id="PF00561"/>
    </source>
</evidence>
<dbReference type="AlphaFoldDB" id="A0A918ALJ9"/>
<sequence length="535" mass="58540">MTASRGSRAAAVGACLAIAAGGVAVPAAVAAPSLTQFYQQDVEWAPCDTWPDLQCTQVVVPLDYREPDAERISIAVSKLPAADPARRRGVLLLNPGGPGGSGLSLPLEFATQRIARSYDIIGFDPRGVGASTPLRCELESDPPLLTRPTDAQLELFTSNARAREDACRRAAGGIRPHVNTPNTARDMDVVRAVLGEQKINYLGFSYGTYLGAVYGSLFPGKLDRSVLDSAVHPDWIWREQFRAQSRAIRDNVDEFMTWVGQRHGVYGFGTSREEVLATSEALGAKLAVTPWQSEIDLNTYDIVVGSNARYREIWHELASLMKVIRDDVEGAAPGPELLADATRAARVLRELGIAETMSGVFQTVTCEADWTTDLNTYYSDMREFRAKYPYGWGVLRAAPNECTFRSFTPTERVTDLKRVKYPAGLVVQAEFDPQTHYDGGPAMATRLNEPLISVADEGIHGLYSRNDCVTALVDRYLVDGVLPGSRTVCAGTPRPDVPADEQVGADLRPQAQPSPTLEREIRAFIDEKKLMGHHF</sequence>
<evidence type="ECO:0000313" key="8">
    <source>
        <dbReference type="EMBL" id="GGP53040.1"/>
    </source>
</evidence>
<evidence type="ECO:0000256" key="5">
    <source>
        <dbReference type="SAM" id="SignalP"/>
    </source>
</evidence>
<reference evidence="8" key="2">
    <citation type="submission" date="2020-09" db="EMBL/GenBank/DDBJ databases">
        <authorList>
            <person name="Sun Q."/>
            <person name="Ohkuma M."/>
        </authorList>
    </citation>
    <scope>NUCLEOTIDE SEQUENCE</scope>
    <source>
        <strain evidence="8">JCM 3313</strain>
    </source>
</reference>
<name>A0A918ALJ9_9PSEU</name>
<evidence type="ECO:0000256" key="3">
    <source>
        <dbReference type="ARBA" id="ARBA00022801"/>
    </source>
</evidence>
<dbReference type="PANTHER" id="PTHR43248:SF29">
    <property type="entry name" value="TRIPEPTIDYL AMINOPEPTIDASE"/>
    <property type="match status" value="1"/>
</dbReference>
<dbReference type="InterPro" id="IPR013595">
    <property type="entry name" value="Pept_S33_TAP-like_C"/>
</dbReference>
<dbReference type="InterPro" id="IPR051601">
    <property type="entry name" value="Serine_prot/Carboxylest_S33"/>
</dbReference>
<feature type="region of interest" description="Disordered" evidence="4">
    <location>
        <begin position="492"/>
        <end position="515"/>
    </location>
</feature>
<dbReference type="SUPFAM" id="SSF53474">
    <property type="entry name" value="alpha/beta-Hydrolases"/>
    <property type="match status" value="1"/>
</dbReference>
<keyword evidence="2 5" id="KW-0732">Signal</keyword>
<organism evidence="8 9">
    <name type="scientific">Saccharothrix coeruleofusca</name>
    <dbReference type="NCBI Taxonomy" id="33919"/>
    <lineage>
        <taxon>Bacteria</taxon>
        <taxon>Bacillati</taxon>
        <taxon>Actinomycetota</taxon>
        <taxon>Actinomycetes</taxon>
        <taxon>Pseudonocardiales</taxon>
        <taxon>Pseudonocardiaceae</taxon>
        <taxon>Saccharothrix</taxon>
    </lineage>
</organism>
<protein>
    <submittedName>
        <fullName evidence="8">Alpha/beta hydrolase</fullName>
    </submittedName>
</protein>
<feature type="domain" description="Peptidase S33 tripeptidyl aminopeptidase-like C-terminal" evidence="7">
    <location>
        <begin position="397"/>
        <end position="489"/>
    </location>
</feature>
<feature type="domain" description="AB hydrolase-1" evidence="6">
    <location>
        <begin position="90"/>
        <end position="302"/>
    </location>
</feature>
<gene>
    <name evidence="8" type="ORF">GCM10010185_26450</name>
</gene>
<evidence type="ECO:0000256" key="4">
    <source>
        <dbReference type="SAM" id="MobiDB-lite"/>
    </source>
</evidence>
<dbReference type="PANTHER" id="PTHR43248">
    <property type="entry name" value="2-SUCCINYL-6-HYDROXY-2,4-CYCLOHEXADIENE-1-CARBOXYLATE SYNTHASE"/>
    <property type="match status" value="1"/>
</dbReference>
<evidence type="ECO:0000259" key="7">
    <source>
        <dbReference type="Pfam" id="PF08386"/>
    </source>
</evidence>
<feature type="signal peptide" evidence="5">
    <location>
        <begin position="1"/>
        <end position="30"/>
    </location>
</feature>
<dbReference type="Gene3D" id="3.40.50.1820">
    <property type="entry name" value="alpha/beta hydrolase"/>
    <property type="match status" value="1"/>
</dbReference>
<dbReference type="GO" id="GO:0016787">
    <property type="term" value="F:hydrolase activity"/>
    <property type="evidence" value="ECO:0007669"/>
    <property type="project" value="UniProtKB-KW"/>
</dbReference>
<dbReference type="Proteomes" id="UP000639606">
    <property type="component" value="Unassembled WGS sequence"/>
</dbReference>